<protein>
    <submittedName>
        <fullName evidence="2">Uncharacterized protein</fullName>
    </submittedName>
</protein>
<gene>
    <name evidence="2" type="ORF">M569_13944</name>
</gene>
<sequence length="73" mass="7919">MAGQDSSSVSSVSDLRFSMGIIITFGRALSVLFSAVDETVFSRIMTCETAKQILKSWRAEELGSSPLALKCRT</sequence>
<proteinExistence type="predicted"/>
<comment type="caution">
    <text evidence="2">The sequence shown here is derived from an EMBL/GenBank/DDBJ whole genome shotgun (WGS) entry which is preliminary data.</text>
</comment>
<feature type="transmembrane region" description="Helical" evidence="1">
    <location>
        <begin position="15"/>
        <end position="36"/>
    </location>
</feature>
<dbReference type="Proteomes" id="UP000015453">
    <property type="component" value="Unassembled WGS sequence"/>
</dbReference>
<dbReference type="OrthoDB" id="913420at2759"/>
<evidence type="ECO:0000256" key="1">
    <source>
        <dbReference type="SAM" id="Phobius"/>
    </source>
</evidence>
<keyword evidence="1" id="KW-0472">Membrane</keyword>
<dbReference type="AlphaFoldDB" id="S8DMK9"/>
<organism evidence="2 3">
    <name type="scientific">Genlisea aurea</name>
    <dbReference type="NCBI Taxonomy" id="192259"/>
    <lineage>
        <taxon>Eukaryota</taxon>
        <taxon>Viridiplantae</taxon>
        <taxon>Streptophyta</taxon>
        <taxon>Embryophyta</taxon>
        <taxon>Tracheophyta</taxon>
        <taxon>Spermatophyta</taxon>
        <taxon>Magnoliopsida</taxon>
        <taxon>eudicotyledons</taxon>
        <taxon>Gunneridae</taxon>
        <taxon>Pentapetalae</taxon>
        <taxon>asterids</taxon>
        <taxon>lamiids</taxon>
        <taxon>Lamiales</taxon>
        <taxon>Lentibulariaceae</taxon>
        <taxon>Genlisea</taxon>
    </lineage>
</organism>
<keyword evidence="3" id="KW-1185">Reference proteome</keyword>
<evidence type="ECO:0000313" key="3">
    <source>
        <dbReference type="Proteomes" id="UP000015453"/>
    </source>
</evidence>
<keyword evidence="1" id="KW-1133">Transmembrane helix</keyword>
<keyword evidence="1" id="KW-0812">Transmembrane</keyword>
<accession>S8DMK9</accession>
<dbReference type="EMBL" id="AUSU01007257">
    <property type="protein sequence ID" value="EPS60857.1"/>
    <property type="molecule type" value="Genomic_DNA"/>
</dbReference>
<name>S8DMK9_9LAMI</name>
<evidence type="ECO:0000313" key="2">
    <source>
        <dbReference type="EMBL" id="EPS60857.1"/>
    </source>
</evidence>
<reference evidence="2 3" key="1">
    <citation type="journal article" date="2013" name="BMC Genomics">
        <title>The miniature genome of a carnivorous plant Genlisea aurea contains a low number of genes and short non-coding sequences.</title>
        <authorList>
            <person name="Leushkin E.V."/>
            <person name="Sutormin R.A."/>
            <person name="Nabieva E.R."/>
            <person name="Penin A.A."/>
            <person name="Kondrashov A.S."/>
            <person name="Logacheva M.D."/>
        </authorList>
    </citation>
    <scope>NUCLEOTIDE SEQUENCE [LARGE SCALE GENOMIC DNA]</scope>
</reference>